<dbReference type="NCBIfam" id="TIGR00217">
    <property type="entry name" value="malQ"/>
    <property type="match status" value="1"/>
</dbReference>
<sequence length="615" mass="66453">MTDPRLALATRMGVLPGFRDLTGTWRETSVETAEALLAAMGVAPDARPEVIEAGLPIDLICEAGAAPDHDFRDTPWTLVLETGEEMTGEGALPPLPLGIHRLRACGLVYTLLAAPPRLPEPARCWGLVAPLYGLAARGIGSYDDLGELAAGMGQAGADFIGINPVHAGFPTRPELFSPYTPSHRRRLNVIHLAAGEGSPGPLVDYVRDIPARMAVLQAEYAAFPGDAGFDRWRAEQGESLERFVLHQALSARHGPFWNDWPTELQSPDLPAAIAARRELGAEMRFHAWLQWRAEAALTRAGNAARAAGMRHGLYLDLAVGTHPFGAETWEDRDSFVRGASLGAPPDAFGPDGQNWNLAPLNPLALRARAYAPLAETLRRQLQFAGALRIDHIIGFERAFWVPDGAPGAYIRMPSEAMFAVARIEAARAGNAVIIGEDLGNIPEGLQALLAQSGVLGCRVAMFERTDWQPPVFRAAADYDRAAIASFSTHDLPTWRGWRQGADIDARAAISGQGAADIESAHAERAVEIAALDVLLPDDDMDALHGFLARTPARLVALQAEILLDMVGQPNLPGTVTEYPNWQLRLPVAAADIARLPATRRTADIMRDNDRQETGR</sequence>
<evidence type="ECO:0000256" key="2">
    <source>
        <dbReference type="ARBA" id="ARBA00005684"/>
    </source>
</evidence>
<keyword evidence="7 10" id="KW-0119">Carbohydrate metabolism</keyword>
<dbReference type="Pfam" id="PF02446">
    <property type="entry name" value="Glyco_hydro_77"/>
    <property type="match status" value="1"/>
</dbReference>
<accession>A0ABV7R2U2</accession>
<dbReference type="Gene3D" id="3.20.20.80">
    <property type="entry name" value="Glycosidases"/>
    <property type="match status" value="1"/>
</dbReference>
<dbReference type="EMBL" id="JBHRXJ010000001">
    <property type="protein sequence ID" value="MFC3526561.1"/>
    <property type="molecule type" value="Genomic_DNA"/>
</dbReference>
<dbReference type="InterPro" id="IPR017853">
    <property type="entry name" value="GH"/>
</dbReference>
<gene>
    <name evidence="11" type="primary">malQ</name>
    <name evidence="11" type="ORF">ACFOMH_00135</name>
</gene>
<evidence type="ECO:0000256" key="9">
    <source>
        <dbReference type="ARBA" id="ARBA00031501"/>
    </source>
</evidence>
<keyword evidence="12" id="KW-1185">Reference proteome</keyword>
<dbReference type="GO" id="GO:0004134">
    <property type="term" value="F:4-alpha-glucanotransferase activity"/>
    <property type="evidence" value="ECO:0007669"/>
    <property type="project" value="UniProtKB-EC"/>
</dbReference>
<organism evidence="11 12">
    <name type="scientific">Paracoccus mangrovi</name>
    <dbReference type="NCBI Taxonomy" id="1715645"/>
    <lineage>
        <taxon>Bacteria</taxon>
        <taxon>Pseudomonadati</taxon>
        <taxon>Pseudomonadota</taxon>
        <taxon>Alphaproteobacteria</taxon>
        <taxon>Rhodobacterales</taxon>
        <taxon>Paracoccaceae</taxon>
        <taxon>Paracoccus</taxon>
    </lineage>
</organism>
<dbReference type="Proteomes" id="UP001595721">
    <property type="component" value="Unassembled WGS sequence"/>
</dbReference>
<evidence type="ECO:0000256" key="1">
    <source>
        <dbReference type="ARBA" id="ARBA00000439"/>
    </source>
</evidence>
<evidence type="ECO:0000256" key="5">
    <source>
        <dbReference type="ARBA" id="ARBA00022676"/>
    </source>
</evidence>
<keyword evidence="5 10" id="KW-0328">Glycosyltransferase</keyword>
<dbReference type="InterPro" id="IPR003385">
    <property type="entry name" value="Glyco_hydro_77"/>
</dbReference>
<protein>
    <recommendedName>
        <fullName evidence="4 10">4-alpha-glucanotransferase</fullName>
        <ecNumber evidence="3 10">2.4.1.25</ecNumber>
    </recommendedName>
    <alternativeName>
        <fullName evidence="8 10">Amylomaltase</fullName>
    </alternativeName>
    <alternativeName>
        <fullName evidence="9 10">Disproportionating enzyme</fullName>
    </alternativeName>
</protein>
<comment type="catalytic activity">
    <reaction evidence="1 10">
        <text>Transfers a segment of a (1-&gt;4)-alpha-D-glucan to a new position in an acceptor, which may be glucose or a (1-&gt;4)-alpha-D-glucan.</text>
        <dbReference type="EC" id="2.4.1.25"/>
    </reaction>
</comment>
<evidence type="ECO:0000256" key="7">
    <source>
        <dbReference type="ARBA" id="ARBA00023277"/>
    </source>
</evidence>
<evidence type="ECO:0000313" key="12">
    <source>
        <dbReference type="Proteomes" id="UP001595721"/>
    </source>
</evidence>
<evidence type="ECO:0000256" key="6">
    <source>
        <dbReference type="ARBA" id="ARBA00022679"/>
    </source>
</evidence>
<proteinExistence type="inferred from homology"/>
<comment type="similarity">
    <text evidence="2 10">Belongs to the disproportionating enzyme family.</text>
</comment>
<name>A0ABV7R2U2_9RHOB</name>
<dbReference type="SUPFAM" id="SSF51445">
    <property type="entry name" value="(Trans)glycosidases"/>
    <property type="match status" value="1"/>
</dbReference>
<evidence type="ECO:0000256" key="10">
    <source>
        <dbReference type="RuleBase" id="RU361207"/>
    </source>
</evidence>
<comment type="caution">
    <text evidence="11">The sequence shown here is derived from an EMBL/GenBank/DDBJ whole genome shotgun (WGS) entry which is preliminary data.</text>
</comment>
<dbReference type="RefSeq" id="WP_377741827.1">
    <property type="nucleotide sequence ID" value="NZ_JBHRXJ010000001.1"/>
</dbReference>
<evidence type="ECO:0000313" key="11">
    <source>
        <dbReference type="EMBL" id="MFC3526561.1"/>
    </source>
</evidence>
<reference evidence="12" key="1">
    <citation type="journal article" date="2019" name="Int. J. Syst. Evol. Microbiol.">
        <title>The Global Catalogue of Microorganisms (GCM) 10K type strain sequencing project: providing services to taxonomists for standard genome sequencing and annotation.</title>
        <authorList>
            <consortium name="The Broad Institute Genomics Platform"/>
            <consortium name="The Broad Institute Genome Sequencing Center for Infectious Disease"/>
            <person name="Wu L."/>
            <person name="Ma J."/>
        </authorList>
    </citation>
    <scope>NUCLEOTIDE SEQUENCE [LARGE SCALE GENOMIC DNA]</scope>
    <source>
        <strain evidence="12">KCTC 42899</strain>
    </source>
</reference>
<evidence type="ECO:0000256" key="3">
    <source>
        <dbReference type="ARBA" id="ARBA00012560"/>
    </source>
</evidence>
<dbReference type="PANTHER" id="PTHR32438">
    <property type="entry name" value="4-ALPHA-GLUCANOTRANSFERASE DPE1, CHLOROPLASTIC/AMYLOPLASTIC"/>
    <property type="match status" value="1"/>
</dbReference>
<dbReference type="EC" id="2.4.1.25" evidence="3 10"/>
<evidence type="ECO:0000256" key="8">
    <source>
        <dbReference type="ARBA" id="ARBA00031423"/>
    </source>
</evidence>
<evidence type="ECO:0000256" key="4">
    <source>
        <dbReference type="ARBA" id="ARBA00020295"/>
    </source>
</evidence>
<dbReference type="PANTHER" id="PTHR32438:SF5">
    <property type="entry name" value="4-ALPHA-GLUCANOTRANSFERASE DPE1, CHLOROPLASTIC_AMYLOPLASTIC"/>
    <property type="match status" value="1"/>
</dbReference>
<keyword evidence="6 10" id="KW-0808">Transferase</keyword>